<name>A0AAV2E8B1_9ROSI</name>
<dbReference type="Proteomes" id="UP001497516">
    <property type="component" value="Chromosome 4"/>
</dbReference>
<evidence type="ECO:0000313" key="3">
    <source>
        <dbReference type="Proteomes" id="UP001497516"/>
    </source>
</evidence>
<feature type="region of interest" description="Disordered" evidence="1">
    <location>
        <begin position="16"/>
        <end position="77"/>
    </location>
</feature>
<feature type="compositionally biased region" description="Low complexity" evidence="1">
    <location>
        <begin position="56"/>
        <end position="65"/>
    </location>
</feature>
<feature type="compositionally biased region" description="Low complexity" evidence="1">
    <location>
        <begin position="30"/>
        <end position="42"/>
    </location>
</feature>
<dbReference type="EMBL" id="OZ034817">
    <property type="protein sequence ID" value="CAL1382203.1"/>
    <property type="molecule type" value="Genomic_DNA"/>
</dbReference>
<reference evidence="2 3" key="1">
    <citation type="submission" date="2024-04" db="EMBL/GenBank/DDBJ databases">
        <authorList>
            <person name="Fracassetti M."/>
        </authorList>
    </citation>
    <scope>NUCLEOTIDE SEQUENCE [LARGE SCALE GENOMIC DNA]</scope>
</reference>
<sequence>MLRCCFSGPAQPALACSLGRGSPDSSPKLTSSPAQTSSPSHHPSTRSEGSPAHDVSPGTSASSPAAPSPPTHVICRSDRTRFKPKRLDIYYTGSEANAVVYPLSSHLTYDNVTPVCRAFFAAIA</sequence>
<evidence type="ECO:0000313" key="2">
    <source>
        <dbReference type="EMBL" id="CAL1382203.1"/>
    </source>
</evidence>
<protein>
    <submittedName>
        <fullName evidence="2">Uncharacterized protein</fullName>
    </submittedName>
</protein>
<proteinExistence type="predicted"/>
<keyword evidence="3" id="KW-1185">Reference proteome</keyword>
<accession>A0AAV2E8B1</accession>
<dbReference type="AlphaFoldDB" id="A0AAV2E8B1"/>
<gene>
    <name evidence="2" type="ORF">LTRI10_LOCUS23542</name>
</gene>
<organism evidence="2 3">
    <name type="scientific">Linum trigynum</name>
    <dbReference type="NCBI Taxonomy" id="586398"/>
    <lineage>
        <taxon>Eukaryota</taxon>
        <taxon>Viridiplantae</taxon>
        <taxon>Streptophyta</taxon>
        <taxon>Embryophyta</taxon>
        <taxon>Tracheophyta</taxon>
        <taxon>Spermatophyta</taxon>
        <taxon>Magnoliopsida</taxon>
        <taxon>eudicotyledons</taxon>
        <taxon>Gunneridae</taxon>
        <taxon>Pentapetalae</taxon>
        <taxon>rosids</taxon>
        <taxon>fabids</taxon>
        <taxon>Malpighiales</taxon>
        <taxon>Linaceae</taxon>
        <taxon>Linum</taxon>
    </lineage>
</organism>
<evidence type="ECO:0000256" key="1">
    <source>
        <dbReference type="SAM" id="MobiDB-lite"/>
    </source>
</evidence>